<dbReference type="PROSITE" id="PS50929">
    <property type="entry name" value="ABC_TM1F"/>
    <property type="match status" value="1"/>
</dbReference>
<evidence type="ECO:0000256" key="1">
    <source>
        <dbReference type="ARBA" id="ARBA00004651"/>
    </source>
</evidence>
<dbReference type="PANTHER" id="PTHR43394">
    <property type="entry name" value="ATP-DEPENDENT PERMEASE MDL1, MITOCHONDRIAL"/>
    <property type="match status" value="1"/>
</dbReference>
<dbReference type="PROSITE" id="PS50893">
    <property type="entry name" value="ABC_TRANSPORTER_2"/>
    <property type="match status" value="1"/>
</dbReference>
<dbReference type="CDD" id="cd03228">
    <property type="entry name" value="ABCC_MRP_Like"/>
    <property type="match status" value="1"/>
</dbReference>
<dbReference type="GO" id="GO:0016887">
    <property type="term" value="F:ATP hydrolysis activity"/>
    <property type="evidence" value="ECO:0007669"/>
    <property type="project" value="InterPro"/>
</dbReference>
<dbReference type="InterPro" id="IPR011527">
    <property type="entry name" value="ABC1_TM_dom"/>
</dbReference>
<accession>A0A6G7XGD3</accession>
<dbReference type="Pfam" id="PF00664">
    <property type="entry name" value="ABC_membrane"/>
    <property type="match status" value="1"/>
</dbReference>
<dbReference type="AlphaFoldDB" id="A0A6G7XGD3"/>
<dbReference type="PROSITE" id="PS00211">
    <property type="entry name" value="ABC_TRANSPORTER_1"/>
    <property type="match status" value="1"/>
</dbReference>
<comment type="subcellular location">
    <subcellularLocation>
        <location evidence="1">Cell membrane</location>
        <topology evidence="1">Multi-pass membrane protein</topology>
    </subcellularLocation>
</comment>
<dbReference type="InterPro" id="IPR017871">
    <property type="entry name" value="ABC_transporter-like_CS"/>
</dbReference>
<dbReference type="InterPro" id="IPR027417">
    <property type="entry name" value="P-loop_NTPase"/>
</dbReference>
<dbReference type="EMBL" id="CP049863">
    <property type="protein sequence ID" value="QIK63457.1"/>
    <property type="molecule type" value="Genomic_DNA"/>
</dbReference>
<evidence type="ECO:0000256" key="6">
    <source>
        <dbReference type="ARBA" id="ARBA00023136"/>
    </source>
</evidence>
<keyword evidence="4 10" id="KW-0067">ATP-binding</keyword>
<evidence type="ECO:0000256" key="5">
    <source>
        <dbReference type="ARBA" id="ARBA00022989"/>
    </source>
</evidence>
<dbReference type="GO" id="GO:0005886">
    <property type="term" value="C:plasma membrane"/>
    <property type="evidence" value="ECO:0007669"/>
    <property type="project" value="UniProtKB-SubCell"/>
</dbReference>
<evidence type="ECO:0000256" key="3">
    <source>
        <dbReference type="ARBA" id="ARBA00022741"/>
    </source>
</evidence>
<dbReference type="InterPro" id="IPR036640">
    <property type="entry name" value="ABC1_TM_sf"/>
</dbReference>
<sequence length="586" mass="61882">MTQTEASQTRVKSWSTLFKFITPHWRAIVGGMILAISAAAVSLAQPLIVQELINQAQATTSISVTLVLIGVGLVFVAAALQYGQALLMGRVSEDVVVGVRTSLIGRMLRLPIAEYHHRAPGDLVIRATNDTNSIRTAVAAGFVDAVGAVLTVGGAVVAMLIIDPLLTAIALTVLLATAWAVQHVGSRLQAAAHAYQSAVGRIGSLIDRALKGVTTIRAFNATDREEASIVAAVDSTRGAGIKLARAAAPFAPMNYLSTQLLLMVVFAIGGIRVASGELSIATLISFVLFLMIMAGPLGQVISAVAAMRMAAGGTQRIQEILDCPTEGQSDSNMNMSPRLCTPRQRPPRIQFNNVSLSVADRQILTDVSIEAEAGSITGIVGASGAGKSTLFSLLERFDEPSSGSIYFDGVDISTCSRESLRSQLAYVEQGAPILTGSVRDNLTLGAGPVGDEACWAVLDMVRLGSMLRTRQGGLDTRVGNSGVTLSGGERQRLAIARSLLAQRSLLLLDEPTSGLDSLNERILNDVLRDLRRTMTIIFTSHRAAAVGIADSVHVLEQGRVTATGQPEKLKSENAYYRELLGMGTSA</sequence>
<evidence type="ECO:0000256" key="4">
    <source>
        <dbReference type="ARBA" id="ARBA00022840"/>
    </source>
</evidence>
<dbReference type="GO" id="GO:0005524">
    <property type="term" value="F:ATP binding"/>
    <property type="evidence" value="ECO:0007669"/>
    <property type="project" value="UniProtKB-KW"/>
</dbReference>
<dbReference type="InterPro" id="IPR003439">
    <property type="entry name" value="ABC_transporter-like_ATP-bd"/>
</dbReference>
<dbReference type="Proteomes" id="UP000502677">
    <property type="component" value="Chromosome"/>
</dbReference>
<keyword evidence="6 7" id="KW-0472">Membrane</keyword>
<evidence type="ECO:0000256" key="2">
    <source>
        <dbReference type="ARBA" id="ARBA00022692"/>
    </source>
</evidence>
<feature type="domain" description="ABC transmembrane type-1" evidence="9">
    <location>
        <begin position="29"/>
        <end position="309"/>
    </location>
</feature>
<dbReference type="SMART" id="SM00382">
    <property type="entry name" value="AAA"/>
    <property type="match status" value="1"/>
</dbReference>
<evidence type="ECO:0000259" key="9">
    <source>
        <dbReference type="PROSITE" id="PS50929"/>
    </source>
</evidence>
<dbReference type="SUPFAM" id="SSF52540">
    <property type="entry name" value="P-loop containing nucleoside triphosphate hydrolases"/>
    <property type="match status" value="1"/>
</dbReference>
<evidence type="ECO:0000313" key="11">
    <source>
        <dbReference type="Proteomes" id="UP000502677"/>
    </source>
</evidence>
<feature type="domain" description="ABC transporter" evidence="8">
    <location>
        <begin position="349"/>
        <end position="582"/>
    </location>
</feature>
<dbReference type="KEGG" id="lvi:G7068_09775"/>
<feature type="transmembrane region" description="Helical" evidence="7">
    <location>
        <begin position="280"/>
        <end position="306"/>
    </location>
</feature>
<dbReference type="Pfam" id="PF00005">
    <property type="entry name" value="ABC_tran"/>
    <property type="match status" value="1"/>
</dbReference>
<dbReference type="GO" id="GO:0015421">
    <property type="term" value="F:ABC-type oligopeptide transporter activity"/>
    <property type="evidence" value="ECO:0007669"/>
    <property type="project" value="TreeGrafter"/>
</dbReference>
<evidence type="ECO:0000256" key="7">
    <source>
        <dbReference type="SAM" id="Phobius"/>
    </source>
</evidence>
<keyword evidence="3" id="KW-0547">Nucleotide-binding</keyword>
<name>A0A6G7XGD3_9MICO</name>
<organism evidence="10 11">
    <name type="scientific">Leucobacter viscericola</name>
    <dbReference type="NCBI Taxonomy" id="2714935"/>
    <lineage>
        <taxon>Bacteria</taxon>
        <taxon>Bacillati</taxon>
        <taxon>Actinomycetota</taxon>
        <taxon>Actinomycetes</taxon>
        <taxon>Micrococcales</taxon>
        <taxon>Microbacteriaceae</taxon>
        <taxon>Leucobacter</taxon>
    </lineage>
</organism>
<dbReference type="Gene3D" id="3.40.50.300">
    <property type="entry name" value="P-loop containing nucleotide triphosphate hydrolases"/>
    <property type="match status" value="1"/>
</dbReference>
<keyword evidence="5 7" id="KW-1133">Transmembrane helix</keyword>
<evidence type="ECO:0000313" key="10">
    <source>
        <dbReference type="EMBL" id="QIK63457.1"/>
    </source>
</evidence>
<feature type="transmembrane region" description="Helical" evidence="7">
    <location>
        <begin position="136"/>
        <end position="159"/>
    </location>
</feature>
<feature type="transmembrane region" description="Helical" evidence="7">
    <location>
        <begin position="60"/>
        <end position="80"/>
    </location>
</feature>
<proteinExistence type="predicted"/>
<dbReference type="InterPro" id="IPR003593">
    <property type="entry name" value="AAA+_ATPase"/>
</dbReference>
<protein>
    <submittedName>
        <fullName evidence="10">ABC transporter ATP-binding protein</fullName>
    </submittedName>
</protein>
<keyword evidence="2 7" id="KW-0812">Transmembrane</keyword>
<evidence type="ECO:0000259" key="8">
    <source>
        <dbReference type="PROSITE" id="PS50893"/>
    </source>
</evidence>
<dbReference type="SUPFAM" id="SSF90123">
    <property type="entry name" value="ABC transporter transmembrane region"/>
    <property type="match status" value="1"/>
</dbReference>
<dbReference type="Gene3D" id="1.20.1560.10">
    <property type="entry name" value="ABC transporter type 1, transmembrane domain"/>
    <property type="match status" value="1"/>
</dbReference>
<feature type="transmembrane region" description="Helical" evidence="7">
    <location>
        <begin position="165"/>
        <end position="181"/>
    </location>
</feature>
<dbReference type="RefSeq" id="WP_166291581.1">
    <property type="nucleotide sequence ID" value="NZ_CP049863.1"/>
</dbReference>
<feature type="transmembrane region" description="Helical" evidence="7">
    <location>
        <begin position="27"/>
        <end position="48"/>
    </location>
</feature>
<gene>
    <name evidence="10" type="ORF">G7068_09775</name>
</gene>
<keyword evidence="11" id="KW-1185">Reference proteome</keyword>
<reference evidence="10 11" key="1">
    <citation type="submission" date="2020-03" db="EMBL/GenBank/DDBJ databases">
        <title>Leucobacter sp. nov., isolated from beetles.</title>
        <authorList>
            <person name="Hyun D.-W."/>
            <person name="Bae J.-W."/>
        </authorList>
    </citation>
    <scope>NUCLEOTIDE SEQUENCE [LARGE SCALE GENOMIC DNA]</scope>
    <source>
        <strain evidence="10 11">HDW9C</strain>
    </source>
</reference>
<dbReference type="InterPro" id="IPR039421">
    <property type="entry name" value="Type_1_exporter"/>
</dbReference>
<dbReference type="PANTHER" id="PTHR43394:SF1">
    <property type="entry name" value="ATP-BINDING CASSETTE SUB-FAMILY B MEMBER 10, MITOCHONDRIAL"/>
    <property type="match status" value="1"/>
</dbReference>
<dbReference type="CDD" id="cd18551">
    <property type="entry name" value="ABC_6TM_LmrA_like"/>
    <property type="match status" value="1"/>
</dbReference>
<feature type="transmembrane region" description="Helical" evidence="7">
    <location>
        <begin position="255"/>
        <end position="274"/>
    </location>
</feature>